<dbReference type="AlphaFoldDB" id="A0AA41WEA5"/>
<sequence>MRSKEPLLKTFTFAILHFTTAFLVVYALTGSVTIGGAVALIEPLCNTFVFYLHEKAWRRFGRHRERRMRGYGHDLILRYLRNRESERKA</sequence>
<organism evidence="3 4">
    <name type="scientific">Stutzerimonas nitrititolerans</name>
    <dbReference type="NCBI Taxonomy" id="2482751"/>
    <lineage>
        <taxon>Bacteria</taxon>
        <taxon>Pseudomonadati</taxon>
        <taxon>Pseudomonadota</taxon>
        <taxon>Gammaproteobacteria</taxon>
        <taxon>Pseudomonadales</taxon>
        <taxon>Pseudomonadaceae</taxon>
        <taxon>Stutzerimonas</taxon>
    </lineage>
</organism>
<keyword evidence="1" id="KW-0812">Transmembrane</keyword>
<reference evidence="3" key="1">
    <citation type="submission" date="2022-06" db="EMBL/GenBank/DDBJ databases">
        <title>Detection of beta-lactamases in bacteria of animal origin.</title>
        <authorList>
            <person name="Mlynarcik P."/>
            <person name="Zdarska V."/>
            <person name="Chudobova H."/>
            <person name="Prochazkova P."/>
            <person name="Hricova K."/>
            <person name="Mezerova K."/>
            <person name="Bardon J."/>
            <person name="Dolejska M."/>
            <person name="Sukkar I."/>
            <person name="Kolar M."/>
        </authorList>
    </citation>
    <scope>NUCLEOTIDE SEQUENCE</scope>
    <source>
        <strain evidence="3">S 300-3</strain>
    </source>
</reference>
<feature type="domain" description="DUF2061" evidence="2">
    <location>
        <begin position="7"/>
        <end position="57"/>
    </location>
</feature>
<dbReference type="InterPro" id="IPR018638">
    <property type="entry name" value="DUF2061_membrane"/>
</dbReference>
<evidence type="ECO:0000313" key="3">
    <source>
        <dbReference type="EMBL" id="MCO7543727.1"/>
    </source>
</evidence>
<comment type="caution">
    <text evidence="3">The sequence shown here is derived from an EMBL/GenBank/DDBJ whole genome shotgun (WGS) entry which is preliminary data.</text>
</comment>
<dbReference type="RefSeq" id="WP_014852809.1">
    <property type="nucleotide sequence ID" value="NZ_DALYSB010000033.1"/>
</dbReference>
<evidence type="ECO:0000313" key="4">
    <source>
        <dbReference type="Proteomes" id="UP001165292"/>
    </source>
</evidence>
<evidence type="ECO:0000259" key="2">
    <source>
        <dbReference type="Pfam" id="PF09834"/>
    </source>
</evidence>
<dbReference type="Pfam" id="PF09834">
    <property type="entry name" value="DUF2061"/>
    <property type="match status" value="1"/>
</dbReference>
<keyword evidence="1" id="KW-1133">Transmembrane helix</keyword>
<evidence type="ECO:0000256" key="1">
    <source>
        <dbReference type="SAM" id="Phobius"/>
    </source>
</evidence>
<keyword evidence="1" id="KW-0472">Membrane</keyword>
<gene>
    <name evidence="3" type="ORF">NJF43_03035</name>
</gene>
<protein>
    <submittedName>
        <fullName evidence="3">DUF2061 domain-containing protein</fullName>
    </submittedName>
</protein>
<proteinExistence type="predicted"/>
<accession>A0AA41WEA5</accession>
<name>A0AA41WEA5_9GAMM</name>
<feature type="transmembrane region" description="Helical" evidence="1">
    <location>
        <begin position="7"/>
        <end position="28"/>
    </location>
</feature>
<dbReference type="EMBL" id="JAMYBS010000002">
    <property type="protein sequence ID" value="MCO7543727.1"/>
    <property type="molecule type" value="Genomic_DNA"/>
</dbReference>
<feature type="transmembrane region" description="Helical" evidence="1">
    <location>
        <begin position="34"/>
        <end position="52"/>
    </location>
</feature>
<dbReference type="Proteomes" id="UP001165292">
    <property type="component" value="Unassembled WGS sequence"/>
</dbReference>